<accession>A0A7Z0BX35</accession>
<dbReference type="InterPro" id="IPR029044">
    <property type="entry name" value="Nucleotide-diphossugar_trans"/>
</dbReference>
<dbReference type="InterPro" id="IPR001173">
    <property type="entry name" value="Glyco_trans_2-like"/>
</dbReference>
<sequence length="636" mass="70448">MTGRPQVSVVVPCFNGEKFLRATLQSVLRQTEAPLEIIVADNGSTDESRRVAFETDPSVVVLDVPERGASIARIAGAKFARGDAIMFLDADDLIAPDTLAAMVDVLQDKPGSIARCPWRRYVPASEGWRVMPASCPPHPGGVDDLTAWLSGWYHPPCSILWSRSAYHSSGGWDPDISVNDDGDIVMRALVAGVRLVRSDLGTGYYRRLPEDMESLSSKQNTHGGVLSRIRVLEKIAADLASKHDLDQYRHALNLAVDSVLSDARNFSDLLQRCIRLKEALSDELVGADVPSHAKPHADVDAEAVQHAPPQSKDFTRPSVSVIIPTYNRASIVGRAIESVLGQDHANFELLVVDDCSTDDTLDMLEKVRDPRMRILRQPRNAGVAAARNRGMREARGELIAFLDSDDEWLQGKLSAQVRLMAGRPEIGLTYTGVEHFLPGGVVSIDLPGHRGWLFETLLVRNVVHGAGSNAMIRRDVVETIGYFDEKYPAIEDYDFWVRLARFFAIDAVDAPLIRYYDDTDGAETGAVRRSRHFERNMKARRMFYDRFRMDMRRAGVETDFLLDSIRRHLESPDGDAAAAASLGAKALKAKPREWRAIAWPAACLLPRSARLGVRAAYRVAFKALARRPETRGLGAH</sequence>
<dbReference type="CDD" id="cd00761">
    <property type="entry name" value="Glyco_tranf_GTA_type"/>
    <property type="match status" value="1"/>
</dbReference>
<dbReference type="RefSeq" id="WP_179408800.1">
    <property type="nucleotide sequence ID" value="NZ_BMGF01000013.1"/>
</dbReference>
<keyword evidence="2" id="KW-0808">Transferase</keyword>
<evidence type="ECO:0000313" key="3">
    <source>
        <dbReference type="Proteomes" id="UP000522081"/>
    </source>
</evidence>
<comment type="caution">
    <text evidence="2">The sequence shown here is derived from an EMBL/GenBank/DDBJ whole genome shotgun (WGS) entry which is preliminary data.</text>
</comment>
<keyword evidence="3" id="KW-1185">Reference proteome</keyword>
<dbReference type="InterPro" id="IPR050834">
    <property type="entry name" value="Glycosyltransf_2"/>
</dbReference>
<gene>
    <name evidence="2" type="ORF">FHS75_003386</name>
</gene>
<dbReference type="Proteomes" id="UP000522081">
    <property type="component" value="Unassembled WGS sequence"/>
</dbReference>
<proteinExistence type="predicted"/>
<organism evidence="2 3">
    <name type="scientific">Novosphingobium marinum</name>
    <dbReference type="NCBI Taxonomy" id="1514948"/>
    <lineage>
        <taxon>Bacteria</taxon>
        <taxon>Pseudomonadati</taxon>
        <taxon>Pseudomonadota</taxon>
        <taxon>Alphaproteobacteria</taxon>
        <taxon>Sphingomonadales</taxon>
        <taxon>Sphingomonadaceae</taxon>
        <taxon>Novosphingobium</taxon>
    </lineage>
</organism>
<evidence type="ECO:0000259" key="1">
    <source>
        <dbReference type="Pfam" id="PF00535"/>
    </source>
</evidence>
<dbReference type="EMBL" id="JACBZF010000011">
    <property type="protein sequence ID" value="NYH97025.1"/>
    <property type="molecule type" value="Genomic_DNA"/>
</dbReference>
<protein>
    <submittedName>
        <fullName evidence="2">Glycosyltransferase involved in cell wall biosynthesis</fullName>
    </submittedName>
</protein>
<dbReference type="GO" id="GO:0016740">
    <property type="term" value="F:transferase activity"/>
    <property type="evidence" value="ECO:0007669"/>
    <property type="project" value="UniProtKB-KW"/>
</dbReference>
<reference evidence="2 3" key="1">
    <citation type="submission" date="2020-07" db="EMBL/GenBank/DDBJ databases">
        <title>Genomic Encyclopedia of Type Strains, Phase IV (KMG-IV): sequencing the most valuable type-strain genomes for metagenomic binning, comparative biology and taxonomic classification.</title>
        <authorList>
            <person name="Goeker M."/>
        </authorList>
    </citation>
    <scope>NUCLEOTIDE SEQUENCE [LARGE SCALE GENOMIC DNA]</scope>
    <source>
        <strain evidence="2 3">DSM 29043</strain>
    </source>
</reference>
<dbReference type="PANTHER" id="PTHR43685:SF11">
    <property type="entry name" value="GLYCOSYLTRANSFERASE TAGX-RELATED"/>
    <property type="match status" value="1"/>
</dbReference>
<feature type="domain" description="Glycosyltransferase 2-like" evidence="1">
    <location>
        <begin position="8"/>
        <end position="126"/>
    </location>
</feature>
<dbReference type="Pfam" id="PF00535">
    <property type="entry name" value="Glycos_transf_2"/>
    <property type="match status" value="2"/>
</dbReference>
<dbReference type="SUPFAM" id="SSF53448">
    <property type="entry name" value="Nucleotide-diphospho-sugar transferases"/>
    <property type="match status" value="2"/>
</dbReference>
<dbReference type="AlphaFoldDB" id="A0A7Z0BX35"/>
<name>A0A7Z0BX35_9SPHN</name>
<dbReference type="Gene3D" id="3.90.550.10">
    <property type="entry name" value="Spore Coat Polysaccharide Biosynthesis Protein SpsA, Chain A"/>
    <property type="match status" value="2"/>
</dbReference>
<dbReference type="PANTHER" id="PTHR43685">
    <property type="entry name" value="GLYCOSYLTRANSFERASE"/>
    <property type="match status" value="1"/>
</dbReference>
<evidence type="ECO:0000313" key="2">
    <source>
        <dbReference type="EMBL" id="NYH97025.1"/>
    </source>
</evidence>
<feature type="domain" description="Glycosyltransferase 2-like" evidence="1">
    <location>
        <begin position="320"/>
        <end position="480"/>
    </location>
</feature>